<protein>
    <submittedName>
        <fullName evidence="1">Uncharacterized protein</fullName>
    </submittedName>
</protein>
<proteinExistence type="predicted"/>
<gene>
    <name evidence="1" type="ORF">UFOVP1655_98</name>
</gene>
<name>A0A6J5T5C3_9CAUD</name>
<reference evidence="1" key="1">
    <citation type="submission" date="2020-05" db="EMBL/GenBank/DDBJ databases">
        <authorList>
            <person name="Chiriac C."/>
            <person name="Salcher M."/>
            <person name="Ghai R."/>
            <person name="Kavagutti S V."/>
        </authorList>
    </citation>
    <scope>NUCLEOTIDE SEQUENCE</scope>
</reference>
<accession>A0A6J5T5C3</accession>
<dbReference type="EMBL" id="LR797523">
    <property type="protein sequence ID" value="CAB4222416.1"/>
    <property type="molecule type" value="Genomic_DNA"/>
</dbReference>
<sequence length="89" mass="10489">MSYSRWSTSNWYSFYNSNTEALPKEQQVLSLWHVSESKDFTYEELKSFGQNKLWSLYPEASSNDILEGLEIIELFMADVDVDFTEDDLK</sequence>
<organism evidence="1">
    <name type="scientific">uncultured Caudovirales phage</name>
    <dbReference type="NCBI Taxonomy" id="2100421"/>
    <lineage>
        <taxon>Viruses</taxon>
        <taxon>Duplodnaviria</taxon>
        <taxon>Heunggongvirae</taxon>
        <taxon>Uroviricota</taxon>
        <taxon>Caudoviricetes</taxon>
        <taxon>Peduoviridae</taxon>
        <taxon>Maltschvirus</taxon>
        <taxon>Maltschvirus maltsch</taxon>
    </lineage>
</organism>
<evidence type="ECO:0000313" key="1">
    <source>
        <dbReference type="EMBL" id="CAB4222416.1"/>
    </source>
</evidence>